<dbReference type="KEGG" id="pter:C2L65_02525"/>
<gene>
    <name evidence="1" type="ORF">C2L65_02525</name>
</gene>
<dbReference type="EMBL" id="CP026111">
    <property type="protein sequence ID" value="AUT58596.1"/>
    <property type="molecule type" value="Genomic_DNA"/>
</dbReference>
<dbReference type="AlphaFoldDB" id="A0A2I8EG68"/>
<protein>
    <submittedName>
        <fullName evidence="1">Uncharacterized protein</fullName>
    </submittedName>
</protein>
<evidence type="ECO:0000313" key="2">
    <source>
        <dbReference type="Proteomes" id="UP000243502"/>
    </source>
</evidence>
<evidence type="ECO:0000313" key="1">
    <source>
        <dbReference type="EMBL" id="AUT58596.1"/>
    </source>
</evidence>
<name>A0A2I8EG68_9BURK</name>
<proteinExistence type="predicted"/>
<dbReference type="Proteomes" id="UP000243502">
    <property type="component" value="Chromosome 1"/>
</dbReference>
<accession>A0A2I8EG68</accession>
<reference evidence="1 2" key="1">
    <citation type="submission" date="2018-01" db="EMBL/GenBank/DDBJ databases">
        <title>Species boundaries and ecological features among Paraburkholderia terrae DSMZ17804T, P. hospita DSMZ17164T and P. caribensis DSMZ13236T.</title>
        <authorList>
            <person name="Pratama A.A."/>
        </authorList>
    </citation>
    <scope>NUCLEOTIDE SEQUENCE [LARGE SCALE GENOMIC DNA]</scope>
    <source>
        <strain evidence="1 2">DSM 17804</strain>
    </source>
</reference>
<organism evidence="1 2">
    <name type="scientific">Paraburkholderia terrae</name>
    <dbReference type="NCBI Taxonomy" id="311230"/>
    <lineage>
        <taxon>Bacteria</taxon>
        <taxon>Pseudomonadati</taxon>
        <taxon>Pseudomonadota</taxon>
        <taxon>Betaproteobacteria</taxon>
        <taxon>Burkholderiales</taxon>
        <taxon>Burkholderiaceae</taxon>
        <taxon>Paraburkholderia</taxon>
    </lineage>
</organism>
<sequence>MIVFGRLKVKAQQTAFRGAARWDGLLQYTRHARNAAAQAIAWLLHCIKFDSAEARTNPNAKKYRSAVSFLVAAVAPWV</sequence>